<evidence type="ECO:0000256" key="5">
    <source>
        <dbReference type="ARBA" id="ARBA00022605"/>
    </source>
</evidence>
<dbReference type="AlphaFoldDB" id="A0A832MMW1"/>
<evidence type="ECO:0000256" key="7">
    <source>
        <dbReference type="ARBA" id="ARBA00022741"/>
    </source>
</evidence>
<evidence type="ECO:0000256" key="3">
    <source>
        <dbReference type="ARBA" id="ARBA00005139"/>
    </source>
</evidence>
<comment type="catalytic activity">
    <reaction evidence="11 13">
        <text>L-aspartate + ATP = 4-phospho-L-aspartate + ADP</text>
        <dbReference type="Rhea" id="RHEA:23776"/>
        <dbReference type="ChEBI" id="CHEBI:29991"/>
        <dbReference type="ChEBI" id="CHEBI:30616"/>
        <dbReference type="ChEBI" id="CHEBI:57535"/>
        <dbReference type="ChEBI" id="CHEBI:456216"/>
        <dbReference type="EC" id="2.7.2.4"/>
    </reaction>
</comment>
<dbReference type="PROSITE" id="PS00324">
    <property type="entry name" value="ASPARTOKINASE"/>
    <property type="match status" value="1"/>
</dbReference>
<evidence type="ECO:0000256" key="12">
    <source>
        <dbReference type="PIRSR" id="PIRSR000726-1"/>
    </source>
</evidence>
<dbReference type="Gene3D" id="3.30.70.260">
    <property type="match status" value="2"/>
</dbReference>
<reference evidence="16" key="1">
    <citation type="journal article" date="2020" name="mSystems">
        <title>Genome- and Community-Level Interaction Insights into Carbon Utilization and Element Cycling Functions of Hydrothermarchaeota in Hydrothermal Sediment.</title>
        <authorList>
            <person name="Zhou Z."/>
            <person name="Liu Y."/>
            <person name="Xu W."/>
            <person name="Pan J."/>
            <person name="Luo Z.H."/>
            <person name="Li M."/>
        </authorList>
    </citation>
    <scope>NUCLEOTIDE SEQUENCE [LARGE SCALE GENOMIC DNA]</scope>
    <source>
        <strain evidence="16">SpSt-381</strain>
    </source>
</reference>
<dbReference type="GO" id="GO:0009088">
    <property type="term" value="P:threonine biosynthetic process"/>
    <property type="evidence" value="ECO:0007669"/>
    <property type="project" value="UniProtKB-UniPathway"/>
</dbReference>
<dbReference type="GO" id="GO:0005524">
    <property type="term" value="F:ATP binding"/>
    <property type="evidence" value="ECO:0007669"/>
    <property type="project" value="UniProtKB-KW"/>
</dbReference>
<dbReference type="GO" id="GO:0004072">
    <property type="term" value="F:aspartate kinase activity"/>
    <property type="evidence" value="ECO:0007669"/>
    <property type="project" value="UniProtKB-EC"/>
</dbReference>
<dbReference type="CDD" id="cd04261">
    <property type="entry name" value="AAK_AKii-LysC-BS"/>
    <property type="match status" value="1"/>
</dbReference>
<dbReference type="UniPathway" id="UPA00051">
    <property type="reaction ID" value="UER00462"/>
</dbReference>
<comment type="pathway">
    <text evidence="2 14">Amino-acid biosynthesis; L-methionine biosynthesis via de novo pathway; L-homoserine from L-aspartate: step 1/3.</text>
</comment>
<feature type="binding site" evidence="12">
    <location>
        <begin position="173"/>
        <end position="174"/>
    </location>
    <ligand>
        <name>ATP</name>
        <dbReference type="ChEBI" id="CHEBI:30616"/>
    </ligand>
</feature>
<evidence type="ECO:0000256" key="9">
    <source>
        <dbReference type="ARBA" id="ARBA00022840"/>
    </source>
</evidence>
<accession>A0A832MMW1</accession>
<comment type="caution">
    <text evidence="16">The sequence shown here is derived from an EMBL/GenBank/DDBJ whole genome shotgun (WGS) entry which is preliminary data.</text>
</comment>
<feature type="binding site" evidence="12">
    <location>
        <begin position="7"/>
        <end position="10"/>
    </location>
    <ligand>
        <name>ATP</name>
        <dbReference type="ChEBI" id="CHEBI:30616"/>
    </ligand>
</feature>
<dbReference type="SUPFAM" id="SSF53633">
    <property type="entry name" value="Carbamate kinase-like"/>
    <property type="match status" value="1"/>
</dbReference>
<dbReference type="InterPro" id="IPR036393">
    <property type="entry name" value="AceGlu_kinase-like_sf"/>
</dbReference>
<proteinExistence type="inferred from homology"/>
<keyword evidence="6 13" id="KW-0808">Transferase</keyword>
<dbReference type="Gene3D" id="3.40.1160.10">
    <property type="entry name" value="Acetylglutamate kinase-like"/>
    <property type="match status" value="1"/>
</dbReference>
<comment type="similarity">
    <text evidence="4 13">Belongs to the aspartokinase family.</text>
</comment>
<dbReference type="InterPro" id="IPR001341">
    <property type="entry name" value="Asp_kinase"/>
</dbReference>
<dbReference type="SUPFAM" id="SSF55021">
    <property type="entry name" value="ACT-like"/>
    <property type="match status" value="1"/>
</dbReference>
<dbReference type="EMBL" id="DSQF01000017">
    <property type="protein sequence ID" value="HGZ43373.1"/>
    <property type="molecule type" value="Genomic_DNA"/>
</dbReference>
<feature type="binding site" evidence="12">
    <location>
        <position position="47"/>
    </location>
    <ligand>
        <name>substrate</name>
    </ligand>
</feature>
<dbReference type="NCBIfam" id="NF005154">
    <property type="entry name" value="PRK06635.1-2"/>
    <property type="match status" value="1"/>
</dbReference>
<sequence>MSVLVQKYGGTSVDGPERIRAVARRVAAARAAGHDTVVVVSAMGHTTDELIALARQVSAAPNRRELDMLLTTGERVSMALLAMALHDLGVDAVSFTGSQSGILTDGAHSAARITGLRPDRIRGALAAGRVVIVAGFQGVNPETREITTLGRGGSDTTAVALAAGLGGRCEIYTDVPGVFTADPRVVPLARVIPRLGYAACSTLAHLGGRVLHARCVDLAARHRVPLVVRSSFDDAPGTDITEDDMEGPRVDAVTHRTGVTIAIAEGNAGARGEARGIVEAVAEEFPEMALVAHEQADATHGVLVWTGAREDAEALRARFRELRGPGGEWRLDLVHGSAFVSVVGLGLGARQAARAEEALERAGVPVVALRVSHAALEFRVPEERCEAAVRALHAAFLEGAAAAGAS</sequence>
<evidence type="ECO:0000256" key="8">
    <source>
        <dbReference type="ARBA" id="ARBA00022777"/>
    </source>
</evidence>
<dbReference type="NCBIfam" id="TIGR00657">
    <property type="entry name" value="asp_kinases"/>
    <property type="match status" value="1"/>
</dbReference>
<gene>
    <name evidence="16" type="ORF">ENR23_08115</name>
</gene>
<dbReference type="PANTHER" id="PTHR21499">
    <property type="entry name" value="ASPARTATE KINASE"/>
    <property type="match status" value="1"/>
</dbReference>
<name>A0A832MMW1_UNCEI</name>
<evidence type="ECO:0000259" key="15">
    <source>
        <dbReference type="Pfam" id="PF00696"/>
    </source>
</evidence>
<evidence type="ECO:0000256" key="13">
    <source>
        <dbReference type="RuleBase" id="RU003448"/>
    </source>
</evidence>
<dbReference type="PIRSF" id="PIRSF000726">
    <property type="entry name" value="Asp_kin"/>
    <property type="match status" value="1"/>
</dbReference>
<keyword evidence="10" id="KW-0457">Lysine biosynthesis</keyword>
<evidence type="ECO:0000256" key="6">
    <source>
        <dbReference type="ARBA" id="ARBA00022679"/>
    </source>
</evidence>
<dbReference type="InterPro" id="IPR045865">
    <property type="entry name" value="ACT-like_dom_sf"/>
</dbReference>
<organism evidence="16">
    <name type="scientific">Eiseniibacteriota bacterium</name>
    <dbReference type="NCBI Taxonomy" id="2212470"/>
    <lineage>
        <taxon>Bacteria</taxon>
        <taxon>Candidatus Eiseniibacteriota</taxon>
    </lineage>
</organism>
<dbReference type="Pfam" id="PF00696">
    <property type="entry name" value="AA_kinase"/>
    <property type="match status" value="1"/>
</dbReference>
<feature type="domain" description="Aspartate/glutamate/uridylate kinase" evidence="15">
    <location>
        <begin position="3"/>
        <end position="230"/>
    </location>
</feature>
<dbReference type="NCBIfam" id="NF005155">
    <property type="entry name" value="PRK06635.1-4"/>
    <property type="match status" value="1"/>
</dbReference>
<evidence type="ECO:0000256" key="11">
    <source>
        <dbReference type="ARBA" id="ARBA00047872"/>
    </source>
</evidence>
<evidence type="ECO:0000313" key="16">
    <source>
        <dbReference type="EMBL" id="HGZ43373.1"/>
    </source>
</evidence>
<dbReference type="PANTHER" id="PTHR21499:SF3">
    <property type="entry name" value="ASPARTOKINASE"/>
    <property type="match status" value="1"/>
</dbReference>
<keyword evidence="8 13" id="KW-0418">Kinase</keyword>
<feature type="binding site" evidence="12">
    <location>
        <position position="184"/>
    </location>
    <ligand>
        <name>ATP</name>
        <dbReference type="ChEBI" id="CHEBI:30616"/>
    </ligand>
</feature>
<comment type="pathway">
    <text evidence="1 14">Amino-acid biosynthesis; L-lysine biosynthesis via DAP pathway; (S)-tetrahydrodipicolinate from L-aspartate: step 1/4.</text>
</comment>
<keyword evidence="7 12" id="KW-0547">Nucleotide-binding</keyword>
<evidence type="ECO:0000256" key="10">
    <source>
        <dbReference type="ARBA" id="ARBA00023154"/>
    </source>
</evidence>
<dbReference type="InterPro" id="IPR001048">
    <property type="entry name" value="Asp/Glu/Uridylate_kinase"/>
</dbReference>
<comment type="pathway">
    <text evidence="3 14">Amino-acid biosynthesis; L-threonine biosynthesis; L-threonine from L-aspartate: step 1/5.</text>
</comment>
<dbReference type="InterPro" id="IPR005260">
    <property type="entry name" value="Asp_kin_monofn"/>
</dbReference>
<dbReference type="EC" id="2.7.2.4" evidence="13"/>
<dbReference type="GO" id="GO:0009089">
    <property type="term" value="P:lysine biosynthetic process via diaminopimelate"/>
    <property type="evidence" value="ECO:0007669"/>
    <property type="project" value="UniProtKB-UniPathway"/>
</dbReference>
<dbReference type="FunFam" id="3.40.1160.10:FF:000002">
    <property type="entry name" value="Aspartokinase"/>
    <property type="match status" value="1"/>
</dbReference>
<evidence type="ECO:0000256" key="14">
    <source>
        <dbReference type="RuleBase" id="RU004249"/>
    </source>
</evidence>
<evidence type="ECO:0000256" key="4">
    <source>
        <dbReference type="ARBA" id="ARBA00010122"/>
    </source>
</evidence>
<keyword evidence="5 14" id="KW-0028">Amino-acid biosynthesis</keyword>
<keyword evidence="9 12" id="KW-0067">ATP-binding</keyword>
<evidence type="ECO:0000256" key="1">
    <source>
        <dbReference type="ARBA" id="ARBA00004766"/>
    </source>
</evidence>
<dbReference type="UniPathway" id="UPA00034">
    <property type="reaction ID" value="UER00015"/>
</dbReference>
<dbReference type="UniPathway" id="UPA00050">
    <property type="reaction ID" value="UER00461"/>
</dbReference>
<protein>
    <recommendedName>
        <fullName evidence="13">Aspartokinase</fullName>
        <ecNumber evidence="13">2.7.2.4</ecNumber>
    </recommendedName>
</protein>
<feature type="binding site" evidence="12">
    <location>
        <position position="74"/>
    </location>
    <ligand>
        <name>substrate</name>
    </ligand>
</feature>
<dbReference type="InterPro" id="IPR018042">
    <property type="entry name" value="Aspartate_kinase_CS"/>
</dbReference>
<dbReference type="InterPro" id="IPR041740">
    <property type="entry name" value="AKii-LysC-BS"/>
</dbReference>
<evidence type="ECO:0000256" key="2">
    <source>
        <dbReference type="ARBA" id="ARBA00004986"/>
    </source>
</evidence>
<dbReference type="GO" id="GO:0005829">
    <property type="term" value="C:cytosol"/>
    <property type="evidence" value="ECO:0007669"/>
    <property type="project" value="TreeGrafter"/>
</dbReference>
<dbReference type="GO" id="GO:0009090">
    <property type="term" value="P:homoserine biosynthetic process"/>
    <property type="evidence" value="ECO:0007669"/>
    <property type="project" value="TreeGrafter"/>
</dbReference>